<proteinExistence type="predicted"/>
<evidence type="ECO:0000256" key="1">
    <source>
        <dbReference type="ARBA" id="ARBA00004514"/>
    </source>
</evidence>
<dbReference type="PANTHER" id="PTHR23200:SF48">
    <property type="entry name" value="METALLO-BETA-LACTAMASE DOMAIN-CONTAINING PROTEIN 1"/>
    <property type="match status" value="1"/>
</dbReference>
<gene>
    <name evidence="8" type="ORF">CUJ83_11965</name>
</gene>
<evidence type="ECO:0000313" key="9">
    <source>
        <dbReference type="Proteomes" id="UP001320159"/>
    </source>
</evidence>
<dbReference type="EMBL" id="PGCK01000010">
    <property type="protein sequence ID" value="MCD1295714.1"/>
    <property type="molecule type" value="Genomic_DNA"/>
</dbReference>
<dbReference type="PANTHER" id="PTHR23200">
    <property type="entry name" value="METALLO-BETA-LACTAMASE DOMAIN-CONTAINING PROTEIN 1"/>
    <property type="match status" value="1"/>
</dbReference>
<dbReference type="Proteomes" id="UP001320159">
    <property type="component" value="Unassembled WGS sequence"/>
</dbReference>
<name>A0AAP2RDN9_9EURY</name>
<dbReference type="RefSeq" id="WP_230742570.1">
    <property type="nucleotide sequence ID" value="NZ_PGCK01000010.1"/>
</dbReference>
<protein>
    <recommendedName>
        <fullName evidence="3">Metallo-beta-lactamase domain-containing protein 1</fullName>
    </recommendedName>
    <alternativeName>
        <fullName evidence="4">Endoribonuclease MBLAC1</fullName>
    </alternativeName>
</protein>
<dbReference type="InterPro" id="IPR039344">
    <property type="entry name" value="MBLAC1"/>
</dbReference>
<evidence type="ECO:0000313" key="8">
    <source>
        <dbReference type="EMBL" id="MCD1295714.1"/>
    </source>
</evidence>
<comment type="subcellular location">
    <subcellularLocation>
        <location evidence="1">Cytoplasm</location>
        <location evidence="1">Cytosol</location>
    </subcellularLocation>
</comment>
<comment type="subunit">
    <text evidence="2">Homodimer.</text>
</comment>
<sequence>MPVKTIKVIKQGSLPIDGFEEPDPRLMAFKNLAGVGGGSTVTYIESDVKIIVDTGFDFDTHMTDENVKQNKKNLTNALKSFGLKPSDIDILFITHWHLDHFGNYKLFRKSKILTYESAVDKCRIKVTGVKDGESIADGVRVMHTPGHTSDHASLLVETDRLRYSIPTSAGGRIVGIGELKIAVAGDAILSPIFYAMNKTWTNNRDFYSNEAAGESRNKLTEYADYIIPGHGNVFRNVIKDRDSQDT</sequence>
<evidence type="ECO:0000256" key="2">
    <source>
        <dbReference type="ARBA" id="ARBA00011738"/>
    </source>
</evidence>
<evidence type="ECO:0000256" key="4">
    <source>
        <dbReference type="ARBA" id="ARBA00032988"/>
    </source>
</evidence>
<dbReference type="Pfam" id="PF00753">
    <property type="entry name" value="Lactamase_B"/>
    <property type="match status" value="1"/>
</dbReference>
<accession>A0AAP2RDN9</accession>
<dbReference type="SUPFAM" id="SSF56281">
    <property type="entry name" value="Metallo-hydrolase/oxidoreductase"/>
    <property type="match status" value="1"/>
</dbReference>
<organism evidence="8 9">
    <name type="scientific">Methanooceanicella nereidis</name>
    <dbReference type="NCBI Taxonomy" id="2052831"/>
    <lineage>
        <taxon>Archaea</taxon>
        <taxon>Methanobacteriati</taxon>
        <taxon>Methanobacteriota</taxon>
        <taxon>Stenosarchaea group</taxon>
        <taxon>Methanomicrobia</taxon>
        <taxon>Methanocellales</taxon>
        <taxon>Methanocellaceae</taxon>
        <taxon>Methanooceanicella</taxon>
    </lineage>
</organism>
<feature type="domain" description="Metallo-beta-lactamase" evidence="7">
    <location>
        <begin position="38"/>
        <end position="230"/>
    </location>
</feature>
<reference evidence="8 9" key="1">
    <citation type="submission" date="2017-11" db="EMBL/GenBank/DDBJ databases">
        <title>Isolation and Characterization of Family Methanocellaceae Species from Potential Methane Hydrate Area Offshore Southwestern Taiwan.</title>
        <authorList>
            <person name="Zhang W.-L."/>
            <person name="Chen W.-C."/>
            <person name="Lai M.-C."/>
            <person name="Chen S.-C."/>
        </authorList>
    </citation>
    <scope>NUCLEOTIDE SEQUENCE [LARGE SCALE GENOMIC DNA]</scope>
    <source>
        <strain evidence="8 9">CWC-04</strain>
    </source>
</reference>
<dbReference type="Gene3D" id="3.60.15.10">
    <property type="entry name" value="Ribonuclease Z/Hydroxyacylglutathione hydrolase-like"/>
    <property type="match status" value="1"/>
</dbReference>
<evidence type="ECO:0000256" key="5">
    <source>
        <dbReference type="ARBA" id="ARBA00044690"/>
    </source>
</evidence>
<keyword evidence="9" id="KW-1185">Reference proteome</keyword>
<evidence type="ECO:0000259" key="7">
    <source>
        <dbReference type="SMART" id="SM00849"/>
    </source>
</evidence>
<comment type="function">
    <text evidence="6">Endoribonuclease that catalyzes the hydrolysis of histone-coding pre-mRNA 3'-end. Involved in histone pre-mRNA processing during the S-phase of the cell cycle, which is required for entering/progressing through S-phase. Cleaves histone pre-mRNA at a major and a minor cleavage site after the 5'-ACCCA-3' and the 5'-ACCCACA-3' sequence, respectively, and located downstream of the stem-loop. May require the presence of the HDE element located at the histone pre-RNA 3'-end to avoid non-specific cleavage.</text>
</comment>
<dbReference type="SMART" id="SM00849">
    <property type="entry name" value="Lactamase_B"/>
    <property type="match status" value="1"/>
</dbReference>
<dbReference type="InterPro" id="IPR001279">
    <property type="entry name" value="Metallo-B-lactamas"/>
</dbReference>
<comment type="caution">
    <text evidence="8">The sequence shown here is derived from an EMBL/GenBank/DDBJ whole genome shotgun (WGS) entry which is preliminary data.</text>
</comment>
<comment type="catalytic activity">
    <reaction evidence="5">
        <text>a ribonucleotidyl-ribonucleotide-RNA + H2O = a 3'-end ribonucleotide-RNA + a 5'-end 5'-phospho-ribonucleoside-RNA + H(+)</text>
        <dbReference type="Rhea" id="RHEA:68096"/>
        <dbReference type="Rhea" id="RHEA-COMP:15179"/>
        <dbReference type="Rhea" id="RHEA-COMP:17355"/>
        <dbReference type="Rhea" id="RHEA-COMP:17428"/>
        <dbReference type="ChEBI" id="CHEBI:15377"/>
        <dbReference type="ChEBI" id="CHEBI:15378"/>
        <dbReference type="ChEBI" id="CHEBI:74896"/>
        <dbReference type="ChEBI" id="CHEBI:138282"/>
        <dbReference type="ChEBI" id="CHEBI:173118"/>
    </reaction>
    <physiologicalReaction direction="left-to-right" evidence="5">
        <dbReference type="Rhea" id="RHEA:68097"/>
    </physiologicalReaction>
</comment>
<dbReference type="InterPro" id="IPR036866">
    <property type="entry name" value="RibonucZ/Hydroxyglut_hydro"/>
</dbReference>
<dbReference type="AlphaFoldDB" id="A0AAP2RDN9"/>
<evidence type="ECO:0000256" key="6">
    <source>
        <dbReference type="ARBA" id="ARBA00045869"/>
    </source>
</evidence>
<evidence type="ECO:0000256" key="3">
    <source>
        <dbReference type="ARBA" id="ARBA00014856"/>
    </source>
</evidence>
<dbReference type="GO" id="GO:0005829">
    <property type="term" value="C:cytosol"/>
    <property type="evidence" value="ECO:0007669"/>
    <property type="project" value="UniProtKB-SubCell"/>
</dbReference>